<feature type="transmembrane region" description="Helical" evidence="1">
    <location>
        <begin position="344"/>
        <end position="362"/>
    </location>
</feature>
<keyword evidence="1" id="KW-0812">Transmembrane</keyword>
<feature type="transmembrane region" description="Helical" evidence="1">
    <location>
        <begin position="386"/>
        <end position="407"/>
    </location>
</feature>
<protein>
    <submittedName>
        <fullName evidence="2">Uncharacterized protein</fullName>
    </submittedName>
</protein>
<feature type="transmembrane region" description="Helical" evidence="1">
    <location>
        <begin position="71"/>
        <end position="94"/>
    </location>
</feature>
<dbReference type="AlphaFoldDB" id="A0A261F3I9"/>
<name>A0A261F3I9_9BIFI</name>
<feature type="transmembrane region" description="Helical" evidence="1">
    <location>
        <begin position="255"/>
        <end position="274"/>
    </location>
</feature>
<feature type="transmembrane region" description="Helical" evidence="1">
    <location>
        <begin position="7"/>
        <end position="27"/>
    </location>
</feature>
<proteinExistence type="predicted"/>
<evidence type="ECO:0000313" key="3">
    <source>
        <dbReference type="Proteomes" id="UP000243657"/>
    </source>
</evidence>
<reference evidence="2 3" key="1">
    <citation type="journal article" date="2017" name="BMC Genomics">
        <title>Comparative genomic and phylogenomic analyses of the Bifidobacteriaceae family.</title>
        <authorList>
            <person name="Lugli G.A."/>
            <person name="Milani C."/>
            <person name="Turroni F."/>
            <person name="Duranti S."/>
            <person name="Mancabelli L."/>
            <person name="Mangifesta M."/>
            <person name="Ferrario C."/>
            <person name="Modesto M."/>
            <person name="Mattarelli P."/>
            <person name="Jiri K."/>
            <person name="van Sinderen D."/>
            <person name="Ventura M."/>
        </authorList>
    </citation>
    <scope>NUCLEOTIDE SEQUENCE [LARGE SCALE GENOMIC DNA]</scope>
    <source>
        <strain evidence="2 3">DSM 24762</strain>
    </source>
</reference>
<keyword evidence="1" id="KW-1133">Transmembrane helix</keyword>
<feature type="transmembrane region" description="Helical" evidence="1">
    <location>
        <begin position="153"/>
        <end position="173"/>
    </location>
</feature>
<feature type="transmembrane region" description="Helical" evidence="1">
    <location>
        <begin position="212"/>
        <end position="235"/>
    </location>
</feature>
<feature type="transmembrane region" description="Helical" evidence="1">
    <location>
        <begin position="185"/>
        <end position="205"/>
    </location>
</feature>
<organism evidence="2 3">
    <name type="scientific">Alloscardovia macacae</name>
    <dbReference type="NCBI Taxonomy" id="1160091"/>
    <lineage>
        <taxon>Bacteria</taxon>
        <taxon>Bacillati</taxon>
        <taxon>Actinomycetota</taxon>
        <taxon>Actinomycetes</taxon>
        <taxon>Bifidobacteriales</taxon>
        <taxon>Bifidobacteriaceae</taxon>
        <taxon>Alloscardovia</taxon>
    </lineage>
</organism>
<feature type="transmembrane region" description="Helical" evidence="1">
    <location>
        <begin position="114"/>
        <end position="133"/>
    </location>
</feature>
<sequence>MRKFTIPAAALSACIISSIATIILLVLYYSDSLNNDSAIYLSSASALIGIVFPLILCHLLGAAHNTKVRNIFILVAFTVSLLTAIQLTLGNFFIDGQNSERGYYIIYSGSHLTPVFTAVTIILMLYITLASLLRCSWQTPSDREKNAKTQTFIMLGTVFVLLFTGLLLLLNVYIDDMHIDIANPAPFLCGIITPAYLFFAAHNYAPRIMRTYSTIISSLTCLLGTSTILFSGLILSHRAGSHISEYYVAYRVYPLASLIFTVTCIVAAVLLLKSPLLISTRKERSILQNSTLLLCIGILLAARAKIHFEDTWITSILALLLLGCVLPLTLAWQSSFLIAPRKSIPVFILSGIQVVTSLVILWNSDALTGTTPGKWPSSFDHTGDSLNSSLAFIMAIISCILLLYILLHERKARL</sequence>
<comment type="caution">
    <text evidence="2">The sequence shown here is derived from an EMBL/GenBank/DDBJ whole genome shotgun (WGS) entry which is preliminary data.</text>
</comment>
<feature type="transmembrane region" description="Helical" evidence="1">
    <location>
        <begin position="312"/>
        <end position="332"/>
    </location>
</feature>
<evidence type="ECO:0000313" key="2">
    <source>
        <dbReference type="EMBL" id="OZG53668.1"/>
    </source>
</evidence>
<keyword evidence="3" id="KW-1185">Reference proteome</keyword>
<dbReference type="EMBL" id="MWWT01000008">
    <property type="protein sequence ID" value="OZG53668.1"/>
    <property type="molecule type" value="Genomic_DNA"/>
</dbReference>
<accession>A0A261F3I9</accession>
<keyword evidence="1" id="KW-0472">Membrane</keyword>
<feature type="transmembrane region" description="Helical" evidence="1">
    <location>
        <begin position="286"/>
        <end position="306"/>
    </location>
</feature>
<evidence type="ECO:0000256" key="1">
    <source>
        <dbReference type="SAM" id="Phobius"/>
    </source>
</evidence>
<gene>
    <name evidence="2" type="ORF">ALMA_1233</name>
</gene>
<feature type="transmembrane region" description="Helical" evidence="1">
    <location>
        <begin position="39"/>
        <end position="59"/>
    </location>
</feature>
<dbReference type="Proteomes" id="UP000243657">
    <property type="component" value="Unassembled WGS sequence"/>
</dbReference>